<evidence type="ECO:0000256" key="6">
    <source>
        <dbReference type="ARBA" id="ARBA00037847"/>
    </source>
</evidence>
<keyword evidence="7" id="KW-0808">Transferase</keyword>
<dbReference type="GO" id="GO:0012505">
    <property type="term" value="C:endomembrane system"/>
    <property type="evidence" value="ECO:0007669"/>
    <property type="project" value="UniProtKB-SubCell"/>
</dbReference>
<evidence type="ECO:0000256" key="4">
    <source>
        <dbReference type="ARBA" id="ARBA00022968"/>
    </source>
</evidence>
<keyword evidence="4" id="KW-0735">Signal-anchor</keyword>
<organism evidence="7 8">
    <name type="scientific">Striga asiatica</name>
    <name type="common">Asiatic witchweed</name>
    <name type="synonym">Buchnera asiatica</name>
    <dbReference type="NCBI Taxonomy" id="4170"/>
    <lineage>
        <taxon>Eukaryota</taxon>
        <taxon>Viridiplantae</taxon>
        <taxon>Streptophyta</taxon>
        <taxon>Embryophyta</taxon>
        <taxon>Tracheophyta</taxon>
        <taxon>Spermatophyta</taxon>
        <taxon>Magnoliopsida</taxon>
        <taxon>eudicotyledons</taxon>
        <taxon>Gunneridae</taxon>
        <taxon>Pentapetalae</taxon>
        <taxon>asterids</taxon>
        <taxon>lamiids</taxon>
        <taxon>Lamiales</taxon>
        <taxon>Orobanchaceae</taxon>
        <taxon>Buchnereae</taxon>
        <taxon>Striga</taxon>
    </lineage>
</organism>
<keyword evidence="8" id="KW-1185">Reference proteome</keyword>
<dbReference type="GO" id="GO:0016020">
    <property type="term" value="C:membrane"/>
    <property type="evidence" value="ECO:0007669"/>
    <property type="project" value="UniProtKB-SubCell"/>
</dbReference>
<dbReference type="InterPro" id="IPR029063">
    <property type="entry name" value="SAM-dependent_MTases_sf"/>
</dbReference>
<reference evidence="8" key="1">
    <citation type="journal article" date="2019" name="Curr. Biol.">
        <title>Genome Sequence of Striga asiatica Provides Insight into the Evolution of Plant Parasitism.</title>
        <authorList>
            <person name="Yoshida S."/>
            <person name="Kim S."/>
            <person name="Wafula E.K."/>
            <person name="Tanskanen J."/>
            <person name="Kim Y.M."/>
            <person name="Honaas L."/>
            <person name="Yang Z."/>
            <person name="Spallek T."/>
            <person name="Conn C.E."/>
            <person name="Ichihashi Y."/>
            <person name="Cheong K."/>
            <person name="Cui S."/>
            <person name="Der J.P."/>
            <person name="Gundlach H."/>
            <person name="Jiao Y."/>
            <person name="Hori C."/>
            <person name="Ishida J.K."/>
            <person name="Kasahara H."/>
            <person name="Kiba T."/>
            <person name="Kim M.S."/>
            <person name="Koo N."/>
            <person name="Laohavisit A."/>
            <person name="Lee Y.H."/>
            <person name="Lumba S."/>
            <person name="McCourt P."/>
            <person name="Mortimer J.C."/>
            <person name="Mutuku J.M."/>
            <person name="Nomura T."/>
            <person name="Sasaki-Sekimoto Y."/>
            <person name="Seto Y."/>
            <person name="Wang Y."/>
            <person name="Wakatake T."/>
            <person name="Sakakibara H."/>
            <person name="Demura T."/>
            <person name="Yamaguchi S."/>
            <person name="Yoneyama K."/>
            <person name="Manabe R.I."/>
            <person name="Nelson D.C."/>
            <person name="Schulman A.H."/>
            <person name="Timko M.P."/>
            <person name="dePamphilis C.W."/>
            <person name="Choi D."/>
            <person name="Shirasu K."/>
        </authorList>
    </citation>
    <scope>NUCLEOTIDE SEQUENCE [LARGE SCALE GENOMIC DNA]</scope>
    <source>
        <strain evidence="8">cv. UVA1</strain>
    </source>
</reference>
<evidence type="ECO:0000256" key="1">
    <source>
        <dbReference type="ARBA" id="ARBA00004606"/>
    </source>
</evidence>
<evidence type="ECO:0000313" key="8">
    <source>
        <dbReference type="Proteomes" id="UP000325081"/>
    </source>
</evidence>
<protein>
    <submittedName>
        <fullName evidence="7">S-adenosyl-L-methionine-dependentmethyltransferases superfamily protein</fullName>
    </submittedName>
</protein>
<dbReference type="GO" id="GO:0032259">
    <property type="term" value="P:methylation"/>
    <property type="evidence" value="ECO:0007669"/>
    <property type="project" value="UniProtKB-KW"/>
</dbReference>
<keyword evidence="4" id="KW-0812">Transmembrane</keyword>
<dbReference type="GO" id="GO:0008168">
    <property type="term" value="F:methyltransferase activity"/>
    <property type="evidence" value="ECO:0007669"/>
    <property type="project" value="UniProtKB-KW"/>
</dbReference>
<accession>A0A5A7NZV7</accession>
<gene>
    <name evidence="7" type="ORF">STAS_01632</name>
</gene>
<comment type="subcellular location">
    <subcellularLocation>
        <location evidence="6">Endomembrane system</location>
        <topology evidence="6">Single-pass membrane protein</topology>
    </subcellularLocation>
    <subcellularLocation>
        <location evidence="1">Membrane</location>
        <topology evidence="1">Single-pass type II membrane protein</topology>
    </subcellularLocation>
</comment>
<dbReference type="Proteomes" id="UP000325081">
    <property type="component" value="Unassembled WGS sequence"/>
</dbReference>
<dbReference type="PANTHER" id="PTHR44067:SF5">
    <property type="entry name" value="EXPRESSED PROTEIN"/>
    <property type="match status" value="1"/>
</dbReference>
<evidence type="ECO:0000313" key="7">
    <source>
        <dbReference type="EMBL" id="GER26022.1"/>
    </source>
</evidence>
<keyword evidence="5" id="KW-0325">Glycoprotein</keyword>
<dbReference type="EMBL" id="BKCP01000669">
    <property type="protein sequence ID" value="GER26022.1"/>
    <property type="molecule type" value="Genomic_DNA"/>
</dbReference>
<proteinExistence type="inferred from homology"/>
<evidence type="ECO:0000256" key="5">
    <source>
        <dbReference type="ARBA" id="ARBA00023180"/>
    </source>
</evidence>
<evidence type="ECO:0000256" key="3">
    <source>
        <dbReference type="ARBA" id="ARBA00022603"/>
    </source>
</evidence>
<dbReference type="InterPro" id="IPR053223">
    <property type="entry name" value="Prob_Methyltransferase"/>
</dbReference>
<name>A0A5A7NZV7_STRAF</name>
<dbReference type="PANTHER" id="PTHR44067">
    <property type="entry name" value="S-ADENOSYL-L-METHIONINE-DEPENDENT METHYLTRANSFERASE SUPERFAMILY PROTEIN-RELATED"/>
    <property type="match status" value="1"/>
</dbReference>
<evidence type="ECO:0000256" key="2">
    <source>
        <dbReference type="ARBA" id="ARBA00008361"/>
    </source>
</evidence>
<dbReference type="InterPro" id="IPR004159">
    <property type="entry name" value="Put_SAM_MeTrfase"/>
</dbReference>
<sequence length="452" mass="49157">MSIKPKPTSTKAIEKSFVAVLSGVISPYPIVHIVTMQKYRASTTGWVSFPLKFSLLNEYMSTPRLKYRIKSKTPCLTIDGLPNCGGLGGGNCWSISLMLTMAGAVLDLRRLVLAAEWLGWTNRGLSLARISGEGMGVWSWDDESTSELKMGLSFSGGRRSGGGGGGGWVFQGMCERSGSFSMWELVGKGAAEGEDSPEYSEILFVLCLCGGVFVKARKALILRGCHPLPRRRCFSRTLPAAAASLPTDPFSPLPENLIPDSNLDMQAEKTKFLTYRTELDLPLPQLFQLADTAGTAIRLAVDVGGGAATFAAQMKLLRNVTVLTTTMNLGTPYSSVAAHRGLVPLHAPLQQRLPVFDGVVDLVRCGHAVNRWIPVAAMEFMFFDVDRVLRKGGYFFLDRFSSKKSDLDGVFGPLIGKLRYRVVKWAVANKMGSGSGRVKDGEVYLTALLQKP</sequence>
<dbReference type="Pfam" id="PF03141">
    <property type="entry name" value="Methyltransf_29"/>
    <property type="match status" value="1"/>
</dbReference>
<keyword evidence="3 7" id="KW-0489">Methyltransferase</keyword>
<dbReference type="AlphaFoldDB" id="A0A5A7NZV7"/>
<comment type="similarity">
    <text evidence="2">Belongs to the methyltransferase superfamily.</text>
</comment>
<comment type="caution">
    <text evidence="7">The sequence shown here is derived from an EMBL/GenBank/DDBJ whole genome shotgun (WGS) entry which is preliminary data.</text>
</comment>
<dbReference type="OrthoDB" id="2014981at2759"/>
<dbReference type="SUPFAM" id="SSF53335">
    <property type="entry name" value="S-adenosyl-L-methionine-dependent methyltransferases"/>
    <property type="match status" value="1"/>
</dbReference>